<dbReference type="PANTHER" id="PTHR45080:SF8">
    <property type="entry name" value="IG-LIKE DOMAIN-CONTAINING PROTEIN"/>
    <property type="match status" value="1"/>
</dbReference>
<evidence type="ECO:0000313" key="4">
    <source>
        <dbReference type="EMBL" id="SVD91920.1"/>
    </source>
</evidence>
<dbReference type="Pfam" id="PF07679">
    <property type="entry name" value="I-set"/>
    <property type="match status" value="2"/>
</dbReference>
<keyword evidence="2" id="KW-1015">Disulfide bond</keyword>
<organism evidence="4">
    <name type="scientific">marine metagenome</name>
    <dbReference type="NCBI Taxonomy" id="408172"/>
    <lineage>
        <taxon>unclassified sequences</taxon>
        <taxon>metagenomes</taxon>
        <taxon>ecological metagenomes</taxon>
    </lineage>
</organism>
<dbReference type="SUPFAM" id="SSF48726">
    <property type="entry name" value="Immunoglobulin"/>
    <property type="match status" value="2"/>
</dbReference>
<dbReference type="InterPro" id="IPR007110">
    <property type="entry name" value="Ig-like_dom"/>
</dbReference>
<dbReference type="AlphaFoldDB" id="A0A382Z9F3"/>
<dbReference type="InterPro" id="IPR013783">
    <property type="entry name" value="Ig-like_fold"/>
</dbReference>
<name>A0A382Z9F3_9ZZZZ</name>
<sequence length="259" mass="27694">MGDTRLSATANVPGTFDYTPKKGTALEVHTNLGETFSIYNLKVVFIADKYSNYKTVEKTVQITVLPLAPEDAEPSILMEPEPLTLRSGESAQFSVTAIGQQPLAYQWFHNGSAISGAGEPTLKIEDLGSNDAGDYHVVIANNLGVEESKAVALTVLEPPVLVSGLESVTIDIGASHQFNIVVQGSQPIEVEWYRNSELLSGQDGLTLDIPAAKVTDGGEYFVRLKNDAGEHVSDPVKLNLNIPVSIVRGLVDTTVTVGS</sequence>
<dbReference type="Gene3D" id="2.60.40.10">
    <property type="entry name" value="Immunoglobulins"/>
    <property type="match status" value="2"/>
</dbReference>
<dbReference type="GO" id="GO:0005886">
    <property type="term" value="C:plasma membrane"/>
    <property type="evidence" value="ECO:0007669"/>
    <property type="project" value="TreeGrafter"/>
</dbReference>
<dbReference type="PROSITE" id="PS50835">
    <property type="entry name" value="IG_LIKE"/>
    <property type="match status" value="2"/>
</dbReference>
<dbReference type="InterPro" id="IPR003599">
    <property type="entry name" value="Ig_sub"/>
</dbReference>
<reference evidence="4" key="1">
    <citation type="submission" date="2018-05" db="EMBL/GenBank/DDBJ databases">
        <authorList>
            <person name="Lanie J.A."/>
            <person name="Ng W.-L."/>
            <person name="Kazmierczak K.M."/>
            <person name="Andrzejewski T.M."/>
            <person name="Davidsen T.M."/>
            <person name="Wayne K.J."/>
            <person name="Tettelin H."/>
            <person name="Glass J.I."/>
            <person name="Rusch D."/>
            <person name="Podicherti R."/>
            <person name="Tsui H.-C.T."/>
            <person name="Winkler M.E."/>
        </authorList>
    </citation>
    <scope>NUCLEOTIDE SEQUENCE</scope>
</reference>
<dbReference type="InterPro" id="IPR050958">
    <property type="entry name" value="Cell_Adh-Cytoskel_Orgn"/>
</dbReference>
<feature type="non-terminal residue" evidence="4">
    <location>
        <position position="259"/>
    </location>
</feature>
<gene>
    <name evidence="4" type="ORF">METZ01_LOCUS444774</name>
</gene>
<protein>
    <recommendedName>
        <fullName evidence="3">Ig-like domain-containing protein</fullName>
    </recommendedName>
</protein>
<dbReference type="GO" id="GO:0008046">
    <property type="term" value="F:axon guidance receptor activity"/>
    <property type="evidence" value="ECO:0007669"/>
    <property type="project" value="TreeGrafter"/>
</dbReference>
<accession>A0A382Z9F3</accession>
<feature type="domain" description="Ig-like" evidence="3">
    <location>
        <begin position="74"/>
        <end position="152"/>
    </location>
</feature>
<dbReference type="SMART" id="SM00409">
    <property type="entry name" value="IG"/>
    <property type="match status" value="2"/>
</dbReference>
<feature type="domain" description="Ig-like" evidence="3">
    <location>
        <begin position="158"/>
        <end position="239"/>
    </location>
</feature>
<dbReference type="GO" id="GO:0007156">
    <property type="term" value="P:homophilic cell adhesion via plasma membrane adhesion molecules"/>
    <property type="evidence" value="ECO:0007669"/>
    <property type="project" value="TreeGrafter"/>
</dbReference>
<dbReference type="GO" id="GO:0043025">
    <property type="term" value="C:neuronal cell body"/>
    <property type="evidence" value="ECO:0007669"/>
    <property type="project" value="TreeGrafter"/>
</dbReference>
<dbReference type="GO" id="GO:0050808">
    <property type="term" value="P:synapse organization"/>
    <property type="evidence" value="ECO:0007669"/>
    <property type="project" value="TreeGrafter"/>
</dbReference>
<evidence type="ECO:0000256" key="2">
    <source>
        <dbReference type="ARBA" id="ARBA00023157"/>
    </source>
</evidence>
<dbReference type="EMBL" id="UINC01181964">
    <property type="protein sequence ID" value="SVD91920.1"/>
    <property type="molecule type" value="Genomic_DNA"/>
</dbReference>
<dbReference type="GO" id="GO:0030424">
    <property type="term" value="C:axon"/>
    <property type="evidence" value="ECO:0007669"/>
    <property type="project" value="TreeGrafter"/>
</dbReference>
<keyword evidence="1" id="KW-0732">Signal</keyword>
<evidence type="ECO:0000256" key="1">
    <source>
        <dbReference type="ARBA" id="ARBA00022729"/>
    </source>
</evidence>
<evidence type="ECO:0000259" key="3">
    <source>
        <dbReference type="PROSITE" id="PS50835"/>
    </source>
</evidence>
<dbReference type="PANTHER" id="PTHR45080">
    <property type="entry name" value="CONTACTIN 5"/>
    <property type="match status" value="1"/>
</dbReference>
<dbReference type="InterPro" id="IPR036179">
    <property type="entry name" value="Ig-like_dom_sf"/>
</dbReference>
<dbReference type="InterPro" id="IPR013098">
    <property type="entry name" value="Ig_I-set"/>
</dbReference>
<proteinExistence type="predicted"/>